<keyword evidence="3" id="KW-1185">Reference proteome</keyword>
<evidence type="ECO:0000313" key="3">
    <source>
        <dbReference type="Proteomes" id="UP000324308"/>
    </source>
</evidence>
<protein>
    <submittedName>
        <fullName evidence="2">Uncharacterized protein</fullName>
    </submittedName>
</protein>
<keyword evidence="2" id="KW-0614">Plasmid</keyword>
<name>A0ABX6A042_STRTE</name>
<dbReference type="Proteomes" id="UP000324308">
    <property type="component" value="Plasmid unnamed1"/>
</dbReference>
<feature type="compositionally biased region" description="Polar residues" evidence="1">
    <location>
        <begin position="1"/>
        <end position="19"/>
    </location>
</feature>
<gene>
    <name evidence="2" type="ORF">F3L20_31790</name>
</gene>
<evidence type="ECO:0000313" key="2">
    <source>
        <dbReference type="EMBL" id="QER90299.1"/>
    </source>
</evidence>
<feature type="region of interest" description="Disordered" evidence="1">
    <location>
        <begin position="1"/>
        <end position="79"/>
    </location>
</feature>
<dbReference type="RefSeq" id="WP_150157588.1">
    <property type="nucleotide sequence ID" value="NZ_CP043960.1"/>
</dbReference>
<reference evidence="2 3" key="1">
    <citation type="submission" date="2019-09" db="EMBL/GenBank/DDBJ databases">
        <title>Draft genome sequence of the Ebosin-producing strain Streptomyces sp. 139.</title>
        <authorList>
            <person name="Ai L."/>
            <person name="Geng M."/>
            <person name="Ma M."/>
            <person name="Bai L."/>
        </authorList>
    </citation>
    <scope>NUCLEOTIDE SEQUENCE [LARGE SCALE GENOMIC DNA]</scope>
    <source>
        <strain evidence="2 3">139</strain>
        <plasmid evidence="2 3">unnamed1</plasmid>
    </source>
</reference>
<organism evidence="2 3">
    <name type="scientific">Streptomyces tendae</name>
    <dbReference type="NCBI Taxonomy" id="1932"/>
    <lineage>
        <taxon>Bacteria</taxon>
        <taxon>Bacillati</taxon>
        <taxon>Actinomycetota</taxon>
        <taxon>Actinomycetes</taxon>
        <taxon>Kitasatosporales</taxon>
        <taxon>Streptomycetaceae</taxon>
        <taxon>Streptomyces</taxon>
    </lineage>
</organism>
<sequence>MSSTLTDIQPDQFGSTSALETAGTGRHRGRRAAGDMWATGSESIGHGRHRRTTDVMSAWPAATPGIPSVGEPAGQLVRN</sequence>
<accession>A0ABX6A042</accession>
<evidence type="ECO:0000256" key="1">
    <source>
        <dbReference type="SAM" id="MobiDB-lite"/>
    </source>
</evidence>
<geneLocation type="plasmid" evidence="2 3">
    <name>unnamed1</name>
</geneLocation>
<proteinExistence type="predicted"/>
<dbReference type="EMBL" id="CP043960">
    <property type="protein sequence ID" value="QER90299.1"/>
    <property type="molecule type" value="Genomic_DNA"/>
</dbReference>